<reference evidence="1" key="2">
    <citation type="submission" date="2020-09" db="EMBL/GenBank/DDBJ databases">
        <authorList>
            <person name="Sun Q."/>
            <person name="Ohkuma M."/>
        </authorList>
    </citation>
    <scope>NUCLEOTIDE SEQUENCE</scope>
    <source>
        <strain evidence="1">JCM 3302</strain>
    </source>
</reference>
<name>A0A919DWL8_9ACTN</name>
<proteinExistence type="predicted"/>
<gene>
    <name evidence="1" type="ORF">GCM10014715_48230</name>
</gene>
<evidence type="ECO:0000313" key="1">
    <source>
        <dbReference type="EMBL" id="GHE86109.1"/>
    </source>
</evidence>
<evidence type="ECO:0000313" key="2">
    <source>
        <dbReference type="Proteomes" id="UP000641386"/>
    </source>
</evidence>
<protein>
    <submittedName>
        <fullName evidence="1">Uncharacterized protein</fullName>
    </submittedName>
</protein>
<organism evidence="1 2">
    <name type="scientific">Streptomyces spiralis</name>
    <dbReference type="NCBI Taxonomy" id="66376"/>
    <lineage>
        <taxon>Bacteria</taxon>
        <taxon>Bacillati</taxon>
        <taxon>Actinomycetota</taxon>
        <taxon>Actinomycetes</taxon>
        <taxon>Kitasatosporales</taxon>
        <taxon>Streptomycetaceae</taxon>
        <taxon>Streptomyces</taxon>
    </lineage>
</organism>
<dbReference type="EMBL" id="BNBC01000023">
    <property type="protein sequence ID" value="GHE86109.1"/>
    <property type="molecule type" value="Genomic_DNA"/>
</dbReference>
<dbReference type="AlphaFoldDB" id="A0A919DWL8"/>
<accession>A0A919DWL8</accession>
<dbReference type="Proteomes" id="UP000641386">
    <property type="component" value="Unassembled WGS sequence"/>
</dbReference>
<sequence>MPGRDDTARPGVSENEPSAVLVLDSLGERQTTTVARGHALSRDPPALSELIRSARCRHRE</sequence>
<comment type="caution">
    <text evidence="1">The sequence shown here is derived from an EMBL/GenBank/DDBJ whole genome shotgun (WGS) entry which is preliminary data.</text>
</comment>
<reference evidence="1" key="1">
    <citation type="journal article" date="2014" name="Int. J. Syst. Evol. Microbiol.">
        <title>Complete genome sequence of Corynebacterium casei LMG S-19264T (=DSM 44701T), isolated from a smear-ripened cheese.</title>
        <authorList>
            <consortium name="US DOE Joint Genome Institute (JGI-PGF)"/>
            <person name="Walter F."/>
            <person name="Albersmeier A."/>
            <person name="Kalinowski J."/>
            <person name="Ruckert C."/>
        </authorList>
    </citation>
    <scope>NUCLEOTIDE SEQUENCE</scope>
    <source>
        <strain evidence="1">JCM 3302</strain>
    </source>
</reference>
<keyword evidence="2" id="KW-1185">Reference proteome</keyword>